<name>A0A2M8QAZ4_9CHLR</name>
<reference evidence="3 4" key="1">
    <citation type="submission" date="2017-11" db="EMBL/GenBank/DDBJ databases">
        <title>Evolution of Phototrophy in the Chloroflexi Phylum Driven by Horizontal Gene Transfer.</title>
        <authorList>
            <person name="Ward L.M."/>
            <person name="Hemp J."/>
            <person name="Shih P.M."/>
            <person name="Mcglynn S.E."/>
            <person name="Fischer W."/>
        </authorList>
    </citation>
    <scope>NUCLEOTIDE SEQUENCE [LARGE SCALE GENOMIC DNA]</scope>
    <source>
        <strain evidence="3">JP3_7</strain>
    </source>
</reference>
<feature type="compositionally biased region" description="Basic and acidic residues" evidence="1">
    <location>
        <begin position="21"/>
        <end position="43"/>
    </location>
</feature>
<protein>
    <submittedName>
        <fullName evidence="3">Uncharacterized protein</fullName>
    </submittedName>
</protein>
<keyword evidence="2" id="KW-0472">Membrane</keyword>
<accession>A0A2M8QAZ4</accession>
<evidence type="ECO:0000256" key="1">
    <source>
        <dbReference type="SAM" id="MobiDB-lite"/>
    </source>
</evidence>
<evidence type="ECO:0000313" key="3">
    <source>
        <dbReference type="EMBL" id="PJF46959.1"/>
    </source>
</evidence>
<keyword evidence="2" id="KW-1133">Transmembrane helix</keyword>
<dbReference type="EMBL" id="PGTN01000078">
    <property type="protein sequence ID" value="PJF46959.1"/>
    <property type="molecule type" value="Genomic_DNA"/>
</dbReference>
<dbReference type="Proteomes" id="UP000230790">
    <property type="component" value="Unassembled WGS sequence"/>
</dbReference>
<feature type="compositionally biased region" description="Polar residues" evidence="1">
    <location>
        <begin position="1"/>
        <end position="15"/>
    </location>
</feature>
<evidence type="ECO:0000256" key="2">
    <source>
        <dbReference type="SAM" id="Phobius"/>
    </source>
</evidence>
<feature type="transmembrane region" description="Helical" evidence="2">
    <location>
        <begin position="52"/>
        <end position="81"/>
    </location>
</feature>
<evidence type="ECO:0000313" key="4">
    <source>
        <dbReference type="Proteomes" id="UP000230790"/>
    </source>
</evidence>
<sequence>MTTQETTRNMSSAVAVSTGDAKGEREPFTDAASHDHAQAHEPHMPSPSLSPIILGGGMTLAAFGIVLHPVMLVLGIVGILVGLGTWLYDEIVNASSATSDHE</sequence>
<feature type="region of interest" description="Disordered" evidence="1">
    <location>
        <begin position="1"/>
        <end position="45"/>
    </location>
</feature>
<dbReference type="AlphaFoldDB" id="A0A2M8QAZ4"/>
<proteinExistence type="predicted"/>
<dbReference type="Gene3D" id="1.10.287.70">
    <property type="match status" value="1"/>
</dbReference>
<keyword evidence="2" id="KW-0812">Transmembrane</keyword>
<organism evidence="3 4">
    <name type="scientific">Candidatus Thermofonsia Clade 3 bacterium</name>
    <dbReference type="NCBI Taxonomy" id="2364212"/>
    <lineage>
        <taxon>Bacteria</taxon>
        <taxon>Bacillati</taxon>
        <taxon>Chloroflexota</taxon>
        <taxon>Candidatus Thermofontia</taxon>
        <taxon>Candidatus Thermofonsia Clade 3</taxon>
    </lineage>
</organism>
<gene>
    <name evidence="3" type="ORF">CUN48_11100</name>
</gene>
<comment type="caution">
    <text evidence="3">The sequence shown here is derived from an EMBL/GenBank/DDBJ whole genome shotgun (WGS) entry which is preliminary data.</text>
</comment>